<feature type="binding site" evidence="9">
    <location>
        <position position="86"/>
    </location>
    <ligand>
        <name>5-phospho-alpha-D-ribose 1-diphosphate</name>
        <dbReference type="ChEBI" id="CHEBI:58017"/>
    </ligand>
</feature>
<feature type="binding site" evidence="9">
    <location>
        <position position="109"/>
    </location>
    <ligand>
        <name>anthranilate</name>
        <dbReference type="ChEBI" id="CHEBI:16567"/>
        <label>1</label>
    </ligand>
</feature>
<protein>
    <recommendedName>
        <fullName evidence="9">Anthranilate phosphoribosyltransferase</fullName>
        <ecNumber evidence="9">2.4.2.18</ecNumber>
    </recommendedName>
</protein>
<evidence type="ECO:0000256" key="2">
    <source>
        <dbReference type="ARBA" id="ARBA00022605"/>
    </source>
</evidence>
<feature type="binding site" evidence="9">
    <location>
        <position position="224"/>
    </location>
    <ligand>
        <name>Mg(2+)</name>
        <dbReference type="ChEBI" id="CHEBI:18420"/>
        <label>1</label>
    </ligand>
</feature>
<comment type="caution">
    <text evidence="9">Lacks conserved residue(s) required for the propagation of feature annotation.</text>
</comment>
<evidence type="ECO:0000256" key="5">
    <source>
        <dbReference type="ARBA" id="ARBA00022822"/>
    </source>
</evidence>
<dbReference type="Gene3D" id="3.40.1030.10">
    <property type="entry name" value="Nucleoside phosphorylase/phosphoribosyltransferase catalytic domain"/>
    <property type="match status" value="1"/>
</dbReference>
<dbReference type="UniPathway" id="UPA00035">
    <property type="reaction ID" value="UER00041"/>
</dbReference>
<accession>A0A1Y6EFS0</accession>
<keyword evidence="5 9" id="KW-0822">Tryptophan biosynthesis</keyword>
<keyword evidence="6 9" id="KW-0057">Aromatic amino acid biosynthesis</keyword>
<keyword evidence="3 9" id="KW-0328">Glycosyltransferase</keyword>
<comment type="subunit">
    <text evidence="9">Homodimer.</text>
</comment>
<comment type="cofactor">
    <cofactor evidence="9">
        <name>Mg(2+)</name>
        <dbReference type="ChEBI" id="CHEBI:18420"/>
    </cofactor>
    <text evidence="9">Binds 2 magnesium ions per monomer.</text>
</comment>
<dbReference type="InterPro" id="IPR005940">
    <property type="entry name" value="Anthranilate_Pribosyl_Tfrase"/>
</dbReference>
<dbReference type="AlphaFoldDB" id="A0A1Y6EFS0"/>
<comment type="catalytic activity">
    <reaction evidence="7 9">
        <text>N-(5-phospho-beta-D-ribosyl)anthranilate + diphosphate = 5-phospho-alpha-D-ribose 1-diphosphate + anthranilate</text>
        <dbReference type="Rhea" id="RHEA:11768"/>
        <dbReference type="ChEBI" id="CHEBI:16567"/>
        <dbReference type="ChEBI" id="CHEBI:18277"/>
        <dbReference type="ChEBI" id="CHEBI:33019"/>
        <dbReference type="ChEBI" id="CHEBI:58017"/>
        <dbReference type="EC" id="2.4.2.18"/>
    </reaction>
</comment>
<comment type="function">
    <text evidence="9">Catalyzes the transfer of the phosphoribosyl group of 5-phosphorylribose-1-pyrophosphate (PRPP) to anthranilate to yield N-(5'-phosphoribosyl)-anthranilate (PRA).</text>
</comment>
<dbReference type="GO" id="GO:0000162">
    <property type="term" value="P:L-tryptophan biosynthetic process"/>
    <property type="evidence" value="ECO:0007669"/>
    <property type="project" value="UniProtKB-UniRule"/>
</dbReference>
<dbReference type="GO" id="GO:0004048">
    <property type="term" value="F:anthranilate phosphoribosyltransferase activity"/>
    <property type="evidence" value="ECO:0007669"/>
    <property type="project" value="UniProtKB-UniRule"/>
</dbReference>
<dbReference type="InterPro" id="IPR017459">
    <property type="entry name" value="Glycosyl_Trfase_fam3_N_dom"/>
</dbReference>
<keyword evidence="13" id="KW-1185">Reference proteome</keyword>
<organism evidence="12 13">
    <name type="scientific">Sphingopyxis terrae subsp. ummariensis</name>
    <dbReference type="NCBI Taxonomy" id="429001"/>
    <lineage>
        <taxon>Bacteria</taxon>
        <taxon>Pseudomonadati</taxon>
        <taxon>Pseudomonadota</taxon>
        <taxon>Alphaproteobacteria</taxon>
        <taxon>Sphingomonadales</taxon>
        <taxon>Sphingomonadaceae</taxon>
        <taxon>Sphingopyxis</taxon>
    </lineage>
</organism>
<feature type="binding site" evidence="9">
    <location>
        <position position="164"/>
    </location>
    <ligand>
        <name>anthranilate</name>
        <dbReference type="ChEBI" id="CHEBI:16567"/>
        <label>2</label>
    </ligand>
</feature>
<dbReference type="GeneID" id="303000403"/>
<dbReference type="InterPro" id="IPR000312">
    <property type="entry name" value="Glycosyl_Trfase_fam3"/>
</dbReference>
<evidence type="ECO:0000256" key="1">
    <source>
        <dbReference type="ARBA" id="ARBA00004907"/>
    </source>
</evidence>
<dbReference type="SUPFAM" id="SSF52418">
    <property type="entry name" value="Nucleoside phosphorylase/phosphoribosyltransferase catalytic domain"/>
    <property type="match status" value="1"/>
</dbReference>
<evidence type="ECO:0000256" key="6">
    <source>
        <dbReference type="ARBA" id="ARBA00023141"/>
    </source>
</evidence>
<dbReference type="Pfam" id="PF00591">
    <property type="entry name" value="Glycos_transf_3"/>
    <property type="match status" value="1"/>
</dbReference>
<feature type="binding site" evidence="9">
    <location>
        <begin position="88"/>
        <end position="91"/>
    </location>
    <ligand>
        <name>5-phospho-alpha-D-ribose 1-diphosphate</name>
        <dbReference type="ChEBI" id="CHEBI:58017"/>
    </ligand>
</feature>
<feature type="binding site" evidence="9">
    <location>
        <position position="78"/>
    </location>
    <ligand>
        <name>anthranilate</name>
        <dbReference type="ChEBI" id="CHEBI:16567"/>
        <label>1</label>
    </ligand>
</feature>
<dbReference type="InterPro" id="IPR035902">
    <property type="entry name" value="Nuc_phospho_transferase"/>
</dbReference>
<dbReference type="PANTHER" id="PTHR43285">
    <property type="entry name" value="ANTHRANILATE PHOSPHORIBOSYLTRANSFERASE"/>
    <property type="match status" value="1"/>
</dbReference>
<keyword evidence="2 9" id="KW-0028">Amino-acid biosynthesis</keyword>
<dbReference type="Pfam" id="PF02885">
    <property type="entry name" value="Glycos_trans_3N"/>
    <property type="match status" value="1"/>
</dbReference>
<dbReference type="Proteomes" id="UP000194469">
    <property type="component" value="Unassembled WGS sequence"/>
</dbReference>
<gene>
    <name evidence="9" type="primary">trpD</name>
    <name evidence="12" type="ORF">SAMN06295984_0319</name>
</gene>
<dbReference type="FunFam" id="3.40.1030.10:FF:000002">
    <property type="entry name" value="Anthranilate phosphoribosyltransferase"/>
    <property type="match status" value="1"/>
</dbReference>
<feature type="binding site" evidence="9">
    <location>
        <begin position="106"/>
        <end position="114"/>
    </location>
    <ligand>
        <name>5-phospho-alpha-D-ribose 1-diphosphate</name>
        <dbReference type="ChEBI" id="CHEBI:58017"/>
    </ligand>
</feature>
<dbReference type="HAMAP" id="MF_00211">
    <property type="entry name" value="TrpD"/>
    <property type="match status" value="1"/>
</dbReference>
<feature type="binding site" evidence="9">
    <location>
        <position position="90"/>
    </location>
    <ligand>
        <name>Mg(2+)</name>
        <dbReference type="ChEBI" id="CHEBI:18420"/>
        <label>1</label>
    </ligand>
</feature>
<feature type="binding site" evidence="9">
    <location>
        <begin position="81"/>
        <end position="82"/>
    </location>
    <ligand>
        <name>5-phospho-alpha-D-ribose 1-diphosphate</name>
        <dbReference type="ChEBI" id="CHEBI:58017"/>
    </ligand>
</feature>
<dbReference type="PANTHER" id="PTHR43285:SF2">
    <property type="entry name" value="ANTHRANILATE PHOSPHORIBOSYLTRANSFERASE"/>
    <property type="match status" value="1"/>
</dbReference>
<dbReference type="EC" id="2.4.2.18" evidence="9"/>
<dbReference type="NCBIfam" id="TIGR01245">
    <property type="entry name" value="trpD"/>
    <property type="match status" value="1"/>
</dbReference>
<dbReference type="Gene3D" id="1.20.970.10">
    <property type="entry name" value="Transferase, Pyrimidine Nucleoside Phosphorylase, Chain C"/>
    <property type="match status" value="1"/>
</dbReference>
<dbReference type="EMBL" id="FXWL01000001">
    <property type="protein sequence ID" value="SMQ59760.1"/>
    <property type="molecule type" value="Genomic_DNA"/>
</dbReference>
<sequence length="332" mass="34051">MSRFGPFPDPTGQLAPDEASHAFATMLDGGGSDEEVAAFLVALSDRGETTVEIAAAAQAMRARLIPIAAPEGAIDVCGTGGDGHHTLNVSTAVSLVVAACEVPVAKHGNRAASSKAGAADTLEALGLDMARAGRMAEAQLADLGICFLFAANHHPAMARIQPIRKAIGRRTIFNLMGPLANPARVTRQLVGIARPAYVPVYAGALHQLGTDHSRVVSGDEGLDELSLAGGNEVAVVTRAGVQMQRSSAADAGLSTHPIAAIRGGDASYNAKALRALLQGETGAYRDAVLYNAAEALMVAGAVDTLAEGVEEAAEAIDKGLANALLNCWIAYK</sequence>
<evidence type="ECO:0000256" key="4">
    <source>
        <dbReference type="ARBA" id="ARBA00022679"/>
    </source>
</evidence>
<comment type="pathway">
    <text evidence="1 9">Amino-acid biosynthesis; L-tryptophan biosynthesis; L-tryptophan from chorismate: step 2/5.</text>
</comment>
<feature type="binding site" evidence="9">
    <location>
        <position position="223"/>
    </location>
    <ligand>
        <name>Mg(2+)</name>
        <dbReference type="ChEBI" id="CHEBI:18420"/>
        <label>2</label>
    </ligand>
</feature>
<feature type="binding site" evidence="9">
    <location>
        <position position="78"/>
    </location>
    <ligand>
        <name>5-phospho-alpha-D-ribose 1-diphosphate</name>
        <dbReference type="ChEBI" id="CHEBI:58017"/>
    </ligand>
</feature>
<comment type="similarity">
    <text evidence="8">In the C-terminal section; belongs to the anthranilate phosphoribosyltransferase family.</text>
</comment>
<name>A0A1Y6EFS0_9SPHN</name>
<dbReference type="InterPro" id="IPR036320">
    <property type="entry name" value="Glycosyl_Trfase_fam3_N_dom_sf"/>
</dbReference>
<keyword evidence="4 9" id="KW-0808">Transferase</keyword>
<evidence type="ECO:0000256" key="3">
    <source>
        <dbReference type="ARBA" id="ARBA00022676"/>
    </source>
</evidence>
<reference evidence="13" key="1">
    <citation type="submission" date="2017-04" db="EMBL/GenBank/DDBJ databases">
        <authorList>
            <person name="Varghese N."/>
            <person name="Submissions S."/>
        </authorList>
    </citation>
    <scope>NUCLEOTIDE SEQUENCE [LARGE SCALE GENOMIC DNA]</scope>
    <source>
        <strain evidence="13">UI2</strain>
    </source>
</reference>
<proteinExistence type="inferred from homology"/>
<feature type="domain" description="Glycosyl transferase family 3" evidence="10">
    <location>
        <begin position="73"/>
        <end position="321"/>
    </location>
</feature>
<evidence type="ECO:0000256" key="9">
    <source>
        <dbReference type="HAMAP-Rule" id="MF_00211"/>
    </source>
</evidence>
<evidence type="ECO:0000259" key="11">
    <source>
        <dbReference type="Pfam" id="PF02885"/>
    </source>
</evidence>
<dbReference type="SUPFAM" id="SSF47648">
    <property type="entry name" value="Nucleoside phosphorylase/phosphoribosyltransferase N-terminal domain"/>
    <property type="match status" value="1"/>
</dbReference>
<feature type="binding site" evidence="9">
    <location>
        <position position="118"/>
    </location>
    <ligand>
        <name>5-phospho-alpha-D-ribose 1-diphosphate</name>
        <dbReference type="ChEBI" id="CHEBI:58017"/>
    </ligand>
</feature>
<feature type="binding site" evidence="9">
    <location>
        <position position="224"/>
    </location>
    <ligand>
        <name>Mg(2+)</name>
        <dbReference type="ChEBI" id="CHEBI:18420"/>
        <label>2</label>
    </ligand>
</feature>
<evidence type="ECO:0000256" key="7">
    <source>
        <dbReference type="ARBA" id="ARBA00052328"/>
    </source>
</evidence>
<dbReference type="RefSeq" id="WP_086455781.1">
    <property type="nucleotide sequence ID" value="NZ_FXWL01000001.1"/>
</dbReference>
<dbReference type="GO" id="GO:0005829">
    <property type="term" value="C:cytosol"/>
    <property type="evidence" value="ECO:0007669"/>
    <property type="project" value="TreeGrafter"/>
</dbReference>
<evidence type="ECO:0000313" key="12">
    <source>
        <dbReference type="EMBL" id="SMQ59760.1"/>
    </source>
</evidence>
<keyword evidence="9" id="KW-0460">Magnesium</keyword>
<dbReference type="GO" id="GO:0000287">
    <property type="term" value="F:magnesium ion binding"/>
    <property type="evidence" value="ECO:0007669"/>
    <property type="project" value="UniProtKB-UniRule"/>
</dbReference>
<evidence type="ECO:0000256" key="8">
    <source>
        <dbReference type="ARBA" id="ARBA00061188"/>
    </source>
</evidence>
<keyword evidence="9" id="KW-0479">Metal-binding</keyword>
<comment type="similarity">
    <text evidence="9">Belongs to the anthranilate phosphoribosyltransferase family.</text>
</comment>
<evidence type="ECO:0000259" key="10">
    <source>
        <dbReference type="Pfam" id="PF00591"/>
    </source>
</evidence>
<feature type="domain" description="Glycosyl transferase family 3 N-terminal" evidence="11">
    <location>
        <begin position="13"/>
        <end position="63"/>
    </location>
</feature>
<evidence type="ECO:0000313" key="13">
    <source>
        <dbReference type="Proteomes" id="UP000194469"/>
    </source>
</evidence>